<evidence type="ECO:0008006" key="3">
    <source>
        <dbReference type="Google" id="ProtNLM"/>
    </source>
</evidence>
<dbReference type="Proteomes" id="UP001190700">
    <property type="component" value="Unassembled WGS sequence"/>
</dbReference>
<dbReference type="InterPro" id="IPR029063">
    <property type="entry name" value="SAM-dependent_MTases_sf"/>
</dbReference>
<accession>A0AAE0G7F2</accession>
<comment type="caution">
    <text evidence="1">The sequence shown here is derived from an EMBL/GenBank/DDBJ whole genome shotgun (WGS) entry which is preliminary data.</text>
</comment>
<reference evidence="1 2" key="1">
    <citation type="journal article" date="2015" name="Genome Biol. Evol.">
        <title>Comparative Genomics of a Bacterivorous Green Alga Reveals Evolutionary Causalities and Consequences of Phago-Mixotrophic Mode of Nutrition.</title>
        <authorList>
            <person name="Burns J.A."/>
            <person name="Paasch A."/>
            <person name="Narechania A."/>
            <person name="Kim E."/>
        </authorList>
    </citation>
    <scope>NUCLEOTIDE SEQUENCE [LARGE SCALE GENOMIC DNA]</scope>
    <source>
        <strain evidence="1 2">PLY_AMNH</strain>
    </source>
</reference>
<dbReference type="AlphaFoldDB" id="A0AAE0G7F2"/>
<gene>
    <name evidence="1" type="ORF">CYMTET_18750</name>
</gene>
<sequence length="127" mass="13714">MGPEQFTTLVNDSSPNWTLDAGCGVATATMEALWCGLNSTISFDSDHDMVSVASQRLGNISDEPDGNRECTTIDEKRLADETWKDEEAQNAKDLAAEAQANLDEFVEGEAPIDGAPTASYFVYCLPC</sequence>
<proteinExistence type="predicted"/>
<dbReference type="EMBL" id="LGRX02008688">
    <property type="protein sequence ID" value="KAK3272984.1"/>
    <property type="molecule type" value="Genomic_DNA"/>
</dbReference>
<keyword evidence="2" id="KW-1185">Reference proteome</keyword>
<evidence type="ECO:0000313" key="1">
    <source>
        <dbReference type="EMBL" id="KAK3272984.1"/>
    </source>
</evidence>
<name>A0AAE0G7F2_9CHLO</name>
<organism evidence="1 2">
    <name type="scientific">Cymbomonas tetramitiformis</name>
    <dbReference type="NCBI Taxonomy" id="36881"/>
    <lineage>
        <taxon>Eukaryota</taxon>
        <taxon>Viridiplantae</taxon>
        <taxon>Chlorophyta</taxon>
        <taxon>Pyramimonadophyceae</taxon>
        <taxon>Pyramimonadales</taxon>
        <taxon>Pyramimonadaceae</taxon>
        <taxon>Cymbomonas</taxon>
    </lineage>
</organism>
<evidence type="ECO:0000313" key="2">
    <source>
        <dbReference type="Proteomes" id="UP001190700"/>
    </source>
</evidence>
<dbReference type="SUPFAM" id="SSF53335">
    <property type="entry name" value="S-adenosyl-L-methionine-dependent methyltransferases"/>
    <property type="match status" value="1"/>
</dbReference>
<protein>
    <recommendedName>
        <fullName evidence="3">Methyltransferase domain-containing protein</fullName>
    </recommendedName>
</protein>